<name>A0A6G9VPB5_9BACT</name>
<evidence type="ECO:0000313" key="1">
    <source>
        <dbReference type="EMBL" id="QIR75356.1"/>
    </source>
</evidence>
<organism evidence="1 2">
    <name type="scientific">Sulfurospirillum diekertiae</name>
    <dbReference type="NCBI Taxonomy" id="1854492"/>
    <lineage>
        <taxon>Bacteria</taxon>
        <taxon>Pseudomonadati</taxon>
        <taxon>Campylobacterota</taxon>
        <taxon>Epsilonproteobacteria</taxon>
        <taxon>Campylobacterales</taxon>
        <taxon>Sulfurospirillaceae</taxon>
        <taxon>Sulfurospirillum</taxon>
    </lineage>
</organism>
<dbReference type="Proteomes" id="UP000502831">
    <property type="component" value="Chromosome"/>
</dbReference>
<sequence>MKFIKRIKELEEPKEARFEKLQAVFSRTEEKRISIKSHKESLNVGIQGIRTPSQKGGVVVGGMSIFLKRNYEIAGKMNADGKRSSKKSIGSHGSASLNYMNNHGNDDIKNDTDLSNIYDESGERMTREEFEDFRKELQNDGLNASSRNVISTGQILSRDEYVGLIKYSMDTFKDLTDKDFGYKFAVHTDHEIPHAHVFIHSEDGRDVMMNKEQMHLLKEIVGDKTESIFQEKEIEKNIEKADERAIQGGLEC</sequence>
<gene>
    <name evidence="1" type="ORF">FA584_03675</name>
</gene>
<protein>
    <submittedName>
        <fullName evidence="1">Uncharacterized protein</fullName>
    </submittedName>
</protein>
<dbReference type="RefSeq" id="WP_167749409.1">
    <property type="nucleotide sequence ID" value="NZ_CP039734.2"/>
</dbReference>
<dbReference type="AlphaFoldDB" id="A0A6G9VPB5"/>
<proteinExistence type="predicted"/>
<reference evidence="1 2" key="1">
    <citation type="journal article" date="2017" name="Environ. Sci. Technol.">
        <title>Organohalide Respiration with Chlorinated Ethenes under Low pH Conditions.</title>
        <authorList>
            <person name="Yang Y."/>
            <person name="Capiro N.L."/>
            <person name="Marcet T.F."/>
            <person name="Yan J."/>
            <person name="Pennell K.D."/>
            <person name="Loffler F.E."/>
        </authorList>
    </citation>
    <scope>NUCLEOTIDE SEQUENCE [LARGE SCALE GENOMIC DNA]</scope>
    <source>
        <strain evidence="1 2">ACSDCE</strain>
    </source>
</reference>
<dbReference type="EMBL" id="CP039734">
    <property type="protein sequence ID" value="QIR75356.1"/>
    <property type="molecule type" value="Genomic_DNA"/>
</dbReference>
<evidence type="ECO:0000313" key="2">
    <source>
        <dbReference type="Proteomes" id="UP000502831"/>
    </source>
</evidence>
<accession>A0A6G9VPB5</accession>